<comment type="caution">
    <text evidence="1">The sequence shown here is derived from an EMBL/GenBank/DDBJ whole genome shotgun (WGS) entry which is preliminary data.</text>
</comment>
<evidence type="ECO:0000313" key="2">
    <source>
        <dbReference type="Proteomes" id="UP001055115"/>
    </source>
</evidence>
<protein>
    <submittedName>
        <fullName evidence="1">Uncharacterized protein</fullName>
    </submittedName>
</protein>
<evidence type="ECO:0000313" key="1">
    <source>
        <dbReference type="EMBL" id="GKT51802.1"/>
    </source>
</evidence>
<name>A0AA37PGI3_9PEZI</name>
<sequence length="115" mass="12857">MQQGYATYEPEATKAVNEFYQEAKTLWKKERDFGIDHICTAVALLYLAITAVSLEAGAEYVALLGDCLEMSSRLGLFNANSFEAPRSTSSESPDWQRAVSQIAWALFNTVTYVEF</sequence>
<dbReference type="EMBL" id="BQXU01000054">
    <property type="protein sequence ID" value="GKT51802.1"/>
    <property type="molecule type" value="Genomic_DNA"/>
</dbReference>
<dbReference type="RefSeq" id="XP_049134152.1">
    <property type="nucleotide sequence ID" value="XM_049278195.1"/>
</dbReference>
<proteinExistence type="predicted"/>
<organism evidence="1 2">
    <name type="scientific">Colletotrichum spaethianum</name>
    <dbReference type="NCBI Taxonomy" id="700344"/>
    <lineage>
        <taxon>Eukaryota</taxon>
        <taxon>Fungi</taxon>
        <taxon>Dikarya</taxon>
        <taxon>Ascomycota</taxon>
        <taxon>Pezizomycotina</taxon>
        <taxon>Sordariomycetes</taxon>
        <taxon>Hypocreomycetidae</taxon>
        <taxon>Glomerellales</taxon>
        <taxon>Glomerellaceae</taxon>
        <taxon>Colletotrichum</taxon>
        <taxon>Colletotrichum spaethianum species complex</taxon>
    </lineage>
</organism>
<reference evidence="1 2" key="1">
    <citation type="submission" date="2022-03" db="EMBL/GenBank/DDBJ databases">
        <title>Genome data of Colletotrichum spp.</title>
        <authorList>
            <person name="Utami Y.D."/>
            <person name="Hiruma K."/>
        </authorList>
    </citation>
    <scope>NUCLEOTIDE SEQUENCE [LARGE SCALE GENOMIC DNA]</scope>
    <source>
        <strain evidence="1 2">MAFF 239500</strain>
    </source>
</reference>
<dbReference type="AlphaFoldDB" id="A0AA37PGI3"/>
<dbReference type="GeneID" id="73332785"/>
<keyword evidence="2" id="KW-1185">Reference proteome</keyword>
<gene>
    <name evidence="1" type="ORF">ColSpa_11983</name>
</gene>
<accession>A0AA37PGI3</accession>
<dbReference type="Proteomes" id="UP001055115">
    <property type="component" value="Unassembled WGS sequence"/>
</dbReference>